<reference evidence="2" key="3">
    <citation type="submission" date="2023-01" db="EMBL/GenBank/DDBJ databases">
        <authorList>
            <person name="Sun Q."/>
            <person name="Evtushenko L."/>
        </authorList>
    </citation>
    <scope>NUCLEOTIDE SEQUENCE</scope>
    <source>
        <strain evidence="2">VKM B-1606</strain>
    </source>
</reference>
<name>A0A9W6IW31_9HYPH</name>
<reference evidence="2" key="1">
    <citation type="journal article" date="2014" name="Int. J. Syst. Evol. Microbiol.">
        <title>Complete genome sequence of Corynebacterium casei LMG S-19264T (=DSM 44701T), isolated from a smear-ripened cheese.</title>
        <authorList>
            <consortium name="US DOE Joint Genome Institute (JGI-PGF)"/>
            <person name="Walter F."/>
            <person name="Albersmeier A."/>
            <person name="Kalinowski J."/>
            <person name="Ruckert C."/>
        </authorList>
    </citation>
    <scope>NUCLEOTIDE SEQUENCE</scope>
    <source>
        <strain evidence="2">VKM B-1606</strain>
    </source>
</reference>
<proteinExistence type="predicted"/>
<evidence type="ECO:0000256" key="1">
    <source>
        <dbReference type="SAM" id="SignalP"/>
    </source>
</evidence>
<sequence length="125" mass="14118">MMRVGGLVLVLLTLGSGAATAADPAERVVTRPVERSYRPSAAERYYGPQLPLRDAARQVVVERGPRVLLEDDFYGLFEPVFTSRRLPQQVRGMWVEADVPGYEPAVVETRRTTTIRRYERGTARR</sequence>
<reference evidence="3 4" key="2">
    <citation type="submission" date="2021-01" db="EMBL/GenBank/DDBJ databases">
        <title>Genomic Encyclopedia of Type Strains, Phase IV (KMG-IV): sequencing the most valuable type-strain genomes for metagenomic binning, comparative biology and taxonomic classification.</title>
        <authorList>
            <person name="Goeker M."/>
        </authorList>
    </citation>
    <scope>NUCLEOTIDE SEQUENCE [LARGE SCALE GENOMIC DNA]</scope>
    <source>
        <strain evidence="3 4">DSM 6130</strain>
    </source>
</reference>
<dbReference type="Proteomes" id="UP000758856">
    <property type="component" value="Unassembled WGS sequence"/>
</dbReference>
<feature type="chain" id="PRO_5040842376" evidence="1">
    <location>
        <begin position="22"/>
        <end position="125"/>
    </location>
</feature>
<organism evidence="2 5">
    <name type="scientific">Methylopila capsulata</name>
    <dbReference type="NCBI Taxonomy" id="61654"/>
    <lineage>
        <taxon>Bacteria</taxon>
        <taxon>Pseudomonadati</taxon>
        <taxon>Pseudomonadota</taxon>
        <taxon>Alphaproteobacteria</taxon>
        <taxon>Hyphomicrobiales</taxon>
        <taxon>Methylopilaceae</taxon>
        <taxon>Methylopila</taxon>
    </lineage>
</organism>
<evidence type="ECO:0000313" key="2">
    <source>
        <dbReference type="EMBL" id="GLK56360.1"/>
    </source>
</evidence>
<dbReference type="AlphaFoldDB" id="A0A9W6IW31"/>
<evidence type="ECO:0000313" key="4">
    <source>
        <dbReference type="Proteomes" id="UP000758856"/>
    </source>
</evidence>
<feature type="signal peptide" evidence="1">
    <location>
        <begin position="1"/>
        <end position="21"/>
    </location>
</feature>
<protein>
    <submittedName>
        <fullName evidence="2">Uncharacterized protein</fullName>
    </submittedName>
</protein>
<comment type="caution">
    <text evidence="2">The sequence shown here is derived from an EMBL/GenBank/DDBJ whole genome shotgun (WGS) entry which is preliminary data.</text>
</comment>
<dbReference type="EMBL" id="BSFF01000003">
    <property type="protein sequence ID" value="GLK56360.1"/>
    <property type="molecule type" value="Genomic_DNA"/>
</dbReference>
<dbReference type="EMBL" id="JAFBCY010000003">
    <property type="protein sequence ID" value="MBM7852154.1"/>
    <property type="molecule type" value="Genomic_DNA"/>
</dbReference>
<gene>
    <name evidence="2" type="ORF">GCM10008170_23790</name>
    <name evidence="3" type="ORF">JOD31_002396</name>
</gene>
<dbReference type="Proteomes" id="UP001143400">
    <property type="component" value="Unassembled WGS sequence"/>
</dbReference>
<dbReference type="RefSeq" id="WP_204950578.1">
    <property type="nucleotide sequence ID" value="NZ_BSFF01000003.1"/>
</dbReference>
<keyword evidence="1" id="KW-0732">Signal</keyword>
<keyword evidence="4" id="KW-1185">Reference proteome</keyword>
<evidence type="ECO:0000313" key="5">
    <source>
        <dbReference type="Proteomes" id="UP001143400"/>
    </source>
</evidence>
<accession>A0A9W6IW31</accession>
<evidence type="ECO:0000313" key="3">
    <source>
        <dbReference type="EMBL" id="MBM7852154.1"/>
    </source>
</evidence>